<keyword evidence="4 8" id="KW-0732">Signal</keyword>
<dbReference type="InterPro" id="IPR017850">
    <property type="entry name" value="Alkaline_phosphatase_core_sf"/>
</dbReference>
<proteinExistence type="inferred from homology"/>
<comment type="similarity">
    <text evidence="2">Belongs to the sulfatase family.</text>
</comment>
<reference evidence="11" key="1">
    <citation type="submission" date="2017-06" db="EMBL/GenBank/DDBJ databases">
        <title>Genome analysis of Fimbriiglobus ruber SP5, the first member of the order Planctomycetales with confirmed chitinolytic capability.</title>
        <authorList>
            <person name="Ravin N.V."/>
            <person name="Rakitin A.L."/>
            <person name="Ivanova A.A."/>
            <person name="Beletsky A.V."/>
            <person name="Kulichevskaya I.S."/>
            <person name="Mardanov A.V."/>
            <person name="Dedysh S.N."/>
        </authorList>
    </citation>
    <scope>NUCLEOTIDE SEQUENCE [LARGE SCALE GENOMIC DNA]</scope>
    <source>
        <strain evidence="11">SP5</strain>
    </source>
</reference>
<dbReference type="Gene3D" id="3.40.720.10">
    <property type="entry name" value="Alkaline Phosphatase, subunit A"/>
    <property type="match status" value="1"/>
</dbReference>
<evidence type="ECO:0000256" key="6">
    <source>
        <dbReference type="ARBA" id="ARBA00022837"/>
    </source>
</evidence>
<dbReference type="Proteomes" id="UP000214646">
    <property type="component" value="Unassembled WGS sequence"/>
</dbReference>
<evidence type="ECO:0000256" key="7">
    <source>
        <dbReference type="SAM" id="MobiDB-lite"/>
    </source>
</evidence>
<accession>A0A225DYT9</accession>
<dbReference type="RefSeq" id="WP_088251712.1">
    <property type="nucleotide sequence ID" value="NZ_NIDE01000001.1"/>
</dbReference>
<evidence type="ECO:0000259" key="9">
    <source>
        <dbReference type="Pfam" id="PF00884"/>
    </source>
</evidence>
<dbReference type="OrthoDB" id="236884at2"/>
<dbReference type="PANTHER" id="PTHR45953:SF1">
    <property type="entry name" value="IDURONATE 2-SULFATASE"/>
    <property type="match status" value="1"/>
</dbReference>
<evidence type="ECO:0000256" key="5">
    <source>
        <dbReference type="ARBA" id="ARBA00022801"/>
    </source>
</evidence>
<feature type="signal peptide" evidence="8">
    <location>
        <begin position="1"/>
        <end position="21"/>
    </location>
</feature>
<dbReference type="AlphaFoldDB" id="A0A225DYT9"/>
<keyword evidence="6" id="KW-0106">Calcium</keyword>
<keyword evidence="11" id="KW-1185">Reference proteome</keyword>
<evidence type="ECO:0000256" key="1">
    <source>
        <dbReference type="ARBA" id="ARBA00001913"/>
    </source>
</evidence>
<dbReference type="Pfam" id="PF00884">
    <property type="entry name" value="Sulfatase"/>
    <property type="match status" value="1"/>
</dbReference>
<dbReference type="GO" id="GO:0004423">
    <property type="term" value="F:iduronate-2-sulfatase activity"/>
    <property type="evidence" value="ECO:0007669"/>
    <property type="project" value="InterPro"/>
</dbReference>
<comment type="caution">
    <text evidence="10">The sequence shown here is derived from an EMBL/GenBank/DDBJ whole genome shotgun (WGS) entry which is preliminary data.</text>
</comment>
<dbReference type="SUPFAM" id="SSF53649">
    <property type="entry name" value="Alkaline phosphatase-like"/>
    <property type="match status" value="1"/>
</dbReference>
<feature type="chain" id="PRO_5012623815" evidence="8">
    <location>
        <begin position="22"/>
        <end position="468"/>
    </location>
</feature>
<evidence type="ECO:0000256" key="3">
    <source>
        <dbReference type="ARBA" id="ARBA00022723"/>
    </source>
</evidence>
<dbReference type="PANTHER" id="PTHR45953">
    <property type="entry name" value="IDURONATE 2-SULFATASE"/>
    <property type="match status" value="1"/>
</dbReference>
<dbReference type="EMBL" id="NIDE01000001">
    <property type="protein sequence ID" value="OWK46492.1"/>
    <property type="molecule type" value="Genomic_DNA"/>
</dbReference>
<organism evidence="10 11">
    <name type="scientific">Fimbriiglobus ruber</name>
    <dbReference type="NCBI Taxonomy" id="1908690"/>
    <lineage>
        <taxon>Bacteria</taxon>
        <taxon>Pseudomonadati</taxon>
        <taxon>Planctomycetota</taxon>
        <taxon>Planctomycetia</taxon>
        <taxon>Gemmatales</taxon>
        <taxon>Gemmataceae</taxon>
        <taxon>Fimbriiglobus</taxon>
    </lineage>
</organism>
<feature type="region of interest" description="Disordered" evidence="7">
    <location>
        <begin position="144"/>
        <end position="167"/>
    </location>
</feature>
<dbReference type="InterPro" id="IPR035874">
    <property type="entry name" value="IDS"/>
</dbReference>
<dbReference type="CDD" id="cd16030">
    <property type="entry name" value="iduronate-2-sulfatase"/>
    <property type="match status" value="1"/>
</dbReference>
<keyword evidence="5" id="KW-0378">Hydrolase</keyword>
<evidence type="ECO:0000256" key="8">
    <source>
        <dbReference type="SAM" id="SignalP"/>
    </source>
</evidence>
<evidence type="ECO:0000256" key="4">
    <source>
        <dbReference type="ARBA" id="ARBA00022729"/>
    </source>
</evidence>
<sequence length="468" mass="52231">MRRCLVAWALVVAPFATTTRAADQPKTAAKPNVLFIAIDDLRDWVGFLGDNQVKTPNMDRLAARGLTFTRSYCAAPVCNPSRTALMSGLRPGSTGVYENNADWRTTNAAGVTHLTKHFMANGYFASGAGKIYHGSYPPPKDYWNDFANQGAEEDDTPKAKKGKPGDDSWGFGNFQFGPTTGGDDSLADYHIVSYCVKELRKKHDKPFFLACGLHKPHLPWHVPQKYFDLYPLDQIKLPPVKENDLADVPPAGFRMAKPAGDHKKIVEAGKWKEAVRAYLATISYCDAMVGRLIDEFDKSAYRDNTVVVLWSDHGWHLGEKEHWRKFALWEEATRSPAVYIVPGLTKPGTVCERTVDHMSLYPTLCDLCGLDTPKHVQGKSIKSLLGDPAAPWADPAVTTYLHNNHAVRTEKWRYIRYADGSEELYDHAADPHEWTNLATAEKYAGVKKDLAKWLPTENKPDAGKKGKQ</sequence>
<feature type="domain" description="Sulfatase N-terminal" evidence="9">
    <location>
        <begin position="31"/>
        <end position="369"/>
    </location>
</feature>
<protein>
    <submittedName>
        <fullName evidence="10">Choline-sulfatase</fullName>
    </submittedName>
</protein>
<keyword evidence="3" id="KW-0479">Metal-binding</keyword>
<gene>
    <name evidence="10" type="ORF">FRUB_00191</name>
</gene>
<dbReference type="GO" id="GO:0005737">
    <property type="term" value="C:cytoplasm"/>
    <property type="evidence" value="ECO:0007669"/>
    <property type="project" value="TreeGrafter"/>
</dbReference>
<evidence type="ECO:0000256" key="2">
    <source>
        <dbReference type="ARBA" id="ARBA00008779"/>
    </source>
</evidence>
<comment type="cofactor">
    <cofactor evidence="1">
        <name>Ca(2+)</name>
        <dbReference type="ChEBI" id="CHEBI:29108"/>
    </cofactor>
</comment>
<dbReference type="GO" id="GO:0046872">
    <property type="term" value="F:metal ion binding"/>
    <property type="evidence" value="ECO:0007669"/>
    <property type="project" value="UniProtKB-KW"/>
</dbReference>
<evidence type="ECO:0000313" key="10">
    <source>
        <dbReference type="EMBL" id="OWK46492.1"/>
    </source>
</evidence>
<evidence type="ECO:0000313" key="11">
    <source>
        <dbReference type="Proteomes" id="UP000214646"/>
    </source>
</evidence>
<dbReference type="InterPro" id="IPR000917">
    <property type="entry name" value="Sulfatase_N"/>
</dbReference>
<name>A0A225DYT9_9BACT</name>